<name>A0ACC3CXG2_9PEZI</name>
<dbReference type="Proteomes" id="UP001186974">
    <property type="component" value="Unassembled WGS sequence"/>
</dbReference>
<evidence type="ECO:0000313" key="1">
    <source>
        <dbReference type="EMBL" id="KAK3051867.1"/>
    </source>
</evidence>
<feature type="non-terminal residue" evidence="1">
    <location>
        <position position="85"/>
    </location>
</feature>
<evidence type="ECO:0000313" key="2">
    <source>
        <dbReference type="Proteomes" id="UP001186974"/>
    </source>
</evidence>
<accession>A0ACC3CXG2</accession>
<protein>
    <submittedName>
        <fullName evidence="1">Uncharacterized protein</fullName>
    </submittedName>
</protein>
<dbReference type="EMBL" id="JAWDJW010010028">
    <property type="protein sequence ID" value="KAK3051867.1"/>
    <property type="molecule type" value="Genomic_DNA"/>
</dbReference>
<gene>
    <name evidence="1" type="ORF">LTS18_012367</name>
</gene>
<proteinExistence type="predicted"/>
<keyword evidence="2" id="KW-1185">Reference proteome</keyword>
<comment type="caution">
    <text evidence="1">The sequence shown here is derived from an EMBL/GenBank/DDBJ whole genome shotgun (WGS) entry which is preliminary data.</text>
</comment>
<reference evidence="1" key="1">
    <citation type="submission" date="2024-09" db="EMBL/GenBank/DDBJ databases">
        <title>Black Yeasts Isolated from many extreme environments.</title>
        <authorList>
            <person name="Coleine C."/>
            <person name="Stajich J.E."/>
            <person name="Selbmann L."/>
        </authorList>
    </citation>
    <scope>NUCLEOTIDE SEQUENCE</scope>
    <source>
        <strain evidence="1">CCFEE 5737</strain>
    </source>
</reference>
<organism evidence="1 2">
    <name type="scientific">Coniosporium uncinatum</name>
    <dbReference type="NCBI Taxonomy" id="93489"/>
    <lineage>
        <taxon>Eukaryota</taxon>
        <taxon>Fungi</taxon>
        <taxon>Dikarya</taxon>
        <taxon>Ascomycota</taxon>
        <taxon>Pezizomycotina</taxon>
        <taxon>Dothideomycetes</taxon>
        <taxon>Dothideomycetes incertae sedis</taxon>
        <taxon>Coniosporium</taxon>
    </lineage>
</organism>
<sequence>MDQPPSVPPPLLPKSTTNLKRTRSDRLVDDKYRQYNQSRPQQSLQVNLPSHPVVPIPEDAAVHLDALRRYGYQNVRTWLDVSWQR</sequence>